<dbReference type="RefSeq" id="WP_279966966.1">
    <property type="nucleotide sequence ID" value="NZ_CP122537.1"/>
</dbReference>
<accession>A0ABY8LF76</accession>
<protein>
    <submittedName>
        <fullName evidence="1">Uncharacterized protein</fullName>
    </submittedName>
</protein>
<sequence length="159" mass="16256">MARAIRAALLLAALALFAALLIPRGAREVTILGDGAPAVRAAYGAGPVPGGLVTEVQVALLRRPENIRHLPEAGTLCRGDCAAALTAVVEPRIGGWRKLVVVQLDAFEGADALDRGEGLPAALADCLARAVAAEAGAIRAAALDCVPARAAIWRLPFGL</sequence>
<dbReference type="Proteomes" id="UP001243420">
    <property type="component" value="Chromosome"/>
</dbReference>
<evidence type="ECO:0000313" key="1">
    <source>
        <dbReference type="EMBL" id="WGH79961.1"/>
    </source>
</evidence>
<evidence type="ECO:0000313" key="2">
    <source>
        <dbReference type="Proteomes" id="UP001243420"/>
    </source>
</evidence>
<keyword evidence="2" id="KW-1185">Reference proteome</keyword>
<reference evidence="1 2" key="1">
    <citation type="submission" date="2023-04" db="EMBL/GenBank/DDBJ databases">
        <title>Jannaschia ovalis sp. nov., a marine bacterium isolated from sea tidal flat.</title>
        <authorList>
            <person name="Kwon D.Y."/>
            <person name="Kim J.-J."/>
        </authorList>
    </citation>
    <scope>NUCLEOTIDE SEQUENCE [LARGE SCALE GENOMIC DNA]</scope>
    <source>
        <strain evidence="1 2">GRR-S6-38</strain>
    </source>
</reference>
<name>A0ABY8LF76_9RHOB</name>
<gene>
    <name evidence="1" type="ORF">P8627_06805</name>
</gene>
<proteinExistence type="predicted"/>
<dbReference type="EMBL" id="CP122537">
    <property type="protein sequence ID" value="WGH79961.1"/>
    <property type="molecule type" value="Genomic_DNA"/>
</dbReference>
<organism evidence="1 2">
    <name type="scientific">Jannaschia ovalis</name>
    <dbReference type="NCBI Taxonomy" id="3038773"/>
    <lineage>
        <taxon>Bacteria</taxon>
        <taxon>Pseudomonadati</taxon>
        <taxon>Pseudomonadota</taxon>
        <taxon>Alphaproteobacteria</taxon>
        <taxon>Rhodobacterales</taxon>
        <taxon>Roseobacteraceae</taxon>
        <taxon>Jannaschia</taxon>
    </lineage>
</organism>